<dbReference type="RefSeq" id="WP_229524431.1">
    <property type="nucleotide sequence ID" value="NZ_JAFFQR010000064.1"/>
</dbReference>
<sequence length="188" mass="21215">MDLESAIKVSAQTSFSKKSSEEIIYFDGCILDDDSEYFRLFLNPKDYTRYFRVKKTDVAGDLYEYDEENMRKLGVIPLLGFTPNNSFKMYQVPIKVGTDIDFIHVQKATVGVKYPKDSVRNIPPYPPKKSCGCKTSPDKNHASSELYEVGYCDFSGVCSSGCIWRSPYGSEYDSCNCLPSCNGYAPIN</sequence>
<dbReference type="Proteomes" id="UP001597340">
    <property type="component" value="Unassembled WGS sequence"/>
</dbReference>
<evidence type="ECO:0000313" key="2">
    <source>
        <dbReference type="Proteomes" id="UP001597340"/>
    </source>
</evidence>
<keyword evidence="2" id="KW-1185">Reference proteome</keyword>
<organism evidence="1 2">
    <name type="scientific">Paenibacillus farraposensis</name>
    <dbReference type="NCBI Taxonomy" id="2807095"/>
    <lineage>
        <taxon>Bacteria</taxon>
        <taxon>Bacillati</taxon>
        <taxon>Bacillota</taxon>
        <taxon>Bacilli</taxon>
        <taxon>Bacillales</taxon>
        <taxon>Paenibacillaceae</taxon>
        <taxon>Paenibacillus</taxon>
    </lineage>
</organism>
<reference evidence="2" key="1">
    <citation type="journal article" date="2019" name="Int. J. Syst. Evol. Microbiol.">
        <title>The Global Catalogue of Microorganisms (GCM) 10K type strain sequencing project: providing services to taxonomists for standard genome sequencing and annotation.</title>
        <authorList>
            <consortium name="The Broad Institute Genomics Platform"/>
            <consortium name="The Broad Institute Genome Sequencing Center for Infectious Disease"/>
            <person name="Wu L."/>
            <person name="Ma J."/>
        </authorList>
    </citation>
    <scope>NUCLEOTIDE SEQUENCE [LARGE SCALE GENOMIC DNA]</scope>
    <source>
        <strain evidence="2">CCM 9147</strain>
    </source>
</reference>
<protein>
    <submittedName>
        <fullName evidence="1">Uncharacterized protein</fullName>
    </submittedName>
</protein>
<accession>A0ABW4DEK1</accession>
<name>A0ABW4DEK1_9BACL</name>
<gene>
    <name evidence="1" type="ORF">ACFQ5D_09295</name>
</gene>
<evidence type="ECO:0000313" key="1">
    <source>
        <dbReference type="EMBL" id="MFD1461610.1"/>
    </source>
</evidence>
<dbReference type="EMBL" id="JBHTNZ010000009">
    <property type="protein sequence ID" value="MFD1461610.1"/>
    <property type="molecule type" value="Genomic_DNA"/>
</dbReference>
<proteinExistence type="predicted"/>
<comment type="caution">
    <text evidence="1">The sequence shown here is derived from an EMBL/GenBank/DDBJ whole genome shotgun (WGS) entry which is preliminary data.</text>
</comment>